<dbReference type="Gene3D" id="3.90.180.10">
    <property type="entry name" value="Medium-chain alcohol dehydrogenases, catalytic domain"/>
    <property type="match status" value="1"/>
</dbReference>
<dbReference type="Proteomes" id="UP000019102">
    <property type="component" value="Unassembled WGS sequence"/>
</dbReference>
<name>W4VKC6_9BACI</name>
<accession>W4VKC6</accession>
<dbReference type="PANTHER" id="PTHR43205">
    <property type="entry name" value="PROSTAGLANDIN REDUCTASE"/>
    <property type="match status" value="1"/>
</dbReference>
<proteinExistence type="predicted"/>
<sequence>MQGFTVGDFADRFVKGSEALAKWLQEGKLKYDETIKEGFDNIPNAFLNLFEGNNIGKLLVKVND</sequence>
<reference evidence="1 2" key="1">
    <citation type="journal article" date="2014" name="Genome Announc.">
        <title>Draft Genome Sequence of the Boron-Tolerant and Moderately Halotolerant Bacterium Gracilibacillus boraciitolerans JCM 21714T.</title>
        <authorList>
            <person name="Ahmed I."/>
            <person name="Oshima K."/>
            <person name="Suda W."/>
            <person name="Kitamura K."/>
            <person name="Iida T."/>
            <person name="Ohmori Y."/>
            <person name="Fujiwara T."/>
            <person name="Hattori M."/>
            <person name="Ohkuma M."/>
        </authorList>
    </citation>
    <scope>NUCLEOTIDE SEQUENCE [LARGE SCALE GENOMIC DNA]</scope>
    <source>
        <strain evidence="1 2">JCM 21714</strain>
    </source>
</reference>
<dbReference type="GO" id="GO:0016628">
    <property type="term" value="F:oxidoreductase activity, acting on the CH-CH group of donors, NAD or NADP as acceptor"/>
    <property type="evidence" value="ECO:0007669"/>
    <property type="project" value="InterPro"/>
</dbReference>
<gene>
    <name evidence="1" type="ORF">JCM21714_2340</name>
</gene>
<dbReference type="InterPro" id="IPR011032">
    <property type="entry name" value="GroES-like_sf"/>
</dbReference>
<dbReference type="SUPFAM" id="SSF50129">
    <property type="entry name" value="GroES-like"/>
    <property type="match status" value="1"/>
</dbReference>
<dbReference type="eggNOG" id="COG2130">
    <property type="taxonomic scope" value="Bacteria"/>
</dbReference>
<dbReference type="Gene3D" id="3.40.50.720">
    <property type="entry name" value="NAD(P)-binding Rossmann-like Domain"/>
    <property type="match status" value="1"/>
</dbReference>
<dbReference type="STRING" id="1298598.JCM21714_2340"/>
<evidence type="ECO:0000313" key="1">
    <source>
        <dbReference type="EMBL" id="GAE93273.1"/>
    </source>
</evidence>
<dbReference type="PANTHER" id="PTHR43205:SF7">
    <property type="entry name" value="PROSTAGLANDIN REDUCTASE 1"/>
    <property type="match status" value="1"/>
</dbReference>
<comment type="caution">
    <text evidence="1">The sequence shown here is derived from an EMBL/GenBank/DDBJ whole genome shotgun (WGS) entry which is preliminary data.</text>
</comment>
<dbReference type="AlphaFoldDB" id="W4VKC6"/>
<organism evidence="1 2">
    <name type="scientific">Gracilibacillus boraciitolerans JCM 21714</name>
    <dbReference type="NCBI Taxonomy" id="1298598"/>
    <lineage>
        <taxon>Bacteria</taxon>
        <taxon>Bacillati</taxon>
        <taxon>Bacillota</taxon>
        <taxon>Bacilli</taxon>
        <taxon>Bacillales</taxon>
        <taxon>Bacillaceae</taxon>
        <taxon>Gracilibacillus</taxon>
    </lineage>
</organism>
<dbReference type="EMBL" id="BAVS01000011">
    <property type="protein sequence ID" value="GAE93273.1"/>
    <property type="molecule type" value="Genomic_DNA"/>
</dbReference>
<dbReference type="InterPro" id="IPR045010">
    <property type="entry name" value="MDR_fam"/>
</dbReference>
<evidence type="ECO:0000313" key="2">
    <source>
        <dbReference type="Proteomes" id="UP000019102"/>
    </source>
</evidence>
<protein>
    <submittedName>
        <fullName evidence="1">Oxidoreductase</fullName>
    </submittedName>
</protein>
<keyword evidence="2" id="KW-1185">Reference proteome</keyword>